<sequence length="162" mass="18619">MTPHETVSGVARRLNKLRKKPHGSARFRATPCHPDDTLYQPLSLHFTTQIPRRKTTPMPTQGSQASQESQANQDTQPAEPEERSEPAEELPPEVSLSNIEYQDIAGPSGIVQPKKRYRPSKKEISDYKFTQEQKEQIAEFVKKHPTLYDKRDKQWSNPRAKE</sequence>
<name>A0A5B7FXJ5_PORTR</name>
<keyword evidence="3" id="KW-1185">Reference proteome</keyword>
<feature type="region of interest" description="Disordered" evidence="1">
    <location>
        <begin position="1"/>
        <end position="162"/>
    </location>
</feature>
<evidence type="ECO:0000313" key="2">
    <source>
        <dbReference type="EMBL" id="MPC49618.1"/>
    </source>
</evidence>
<feature type="compositionally biased region" description="Basic and acidic residues" evidence="1">
    <location>
        <begin position="120"/>
        <end position="162"/>
    </location>
</feature>
<dbReference type="EMBL" id="VSRR010008990">
    <property type="protein sequence ID" value="MPC49618.1"/>
    <property type="molecule type" value="Genomic_DNA"/>
</dbReference>
<organism evidence="2 3">
    <name type="scientific">Portunus trituberculatus</name>
    <name type="common">Swimming crab</name>
    <name type="synonym">Neptunus trituberculatus</name>
    <dbReference type="NCBI Taxonomy" id="210409"/>
    <lineage>
        <taxon>Eukaryota</taxon>
        <taxon>Metazoa</taxon>
        <taxon>Ecdysozoa</taxon>
        <taxon>Arthropoda</taxon>
        <taxon>Crustacea</taxon>
        <taxon>Multicrustacea</taxon>
        <taxon>Malacostraca</taxon>
        <taxon>Eumalacostraca</taxon>
        <taxon>Eucarida</taxon>
        <taxon>Decapoda</taxon>
        <taxon>Pleocyemata</taxon>
        <taxon>Brachyura</taxon>
        <taxon>Eubrachyura</taxon>
        <taxon>Portunoidea</taxon>
        <taxon>Portunidae</taxon>
        <taxon>Portuninae</taxon>
        <taxon>Portunus</taxon>
    </lineage>
</organism>
<evidence type="ECO:0000256" key="1">
    <source>
        <dbReference type="SAM" id="MobiDB-lite"/>
    </source>
</evidence>
<proteinExistence type="predicted"/>
<evidence type="ECO:0000313" key="3">
    <source>
        <dbReference type="Proteomes" id="UP000324222"/>
    </source>
</evidence>
<feature type="compositionally biased region" description="Polar residues" evidence="1">
    <location>
        <begin position="57"/>
        <end position="76"/>
    </location>
</feature>
<accession>A0A5B7FXJ5</accession>
<gene>
    <name evidence="2" type="ORF">E2C01_043426</name>
</gene>
<dbReference type="Proteomes" id="UP000324222">
    <property type="component" value="Unassembled WGS sequence"/>
</dbReference>
<comment type="caution">
    <text evidence="2">The sequence shown here is derived from an EMBL/GenBank/DDBJ whole genome shotgun (WGS) entry which is preliminary data.</text>
</comment>
<dbReference type="AlphaFoldDB" id="A0A5B7FXJ5"/>
<feature type="compositionally biased region" description="Basic residues" evidence="1">
    <location>
        <begin position="13"/>
        <end position="25"/>
    </location>
</feature>
<protein>
    <submittedName>
        <fullName evidence="2">Uncharacterized protein</fullName>
    </submittedName>
</protein>
<reference evidence="2 3" key="1">
    <citation type="submission" date="2019-05" db="EMBL/GenBank/DDBJ databases">
        <title>Another draft genome of Portunus trituberculatus and its Hox gene families provides insights of decapod evolution.</title>
        <authorList>
            <person name="Jeong J.-H."/>
            <person name="Song I."/>
            <person name="Kim S."/>
            <person name="Choi T."/>
            <person name="Kim D."/>
            <person name="Ryu S."/>
            <person name="Kim W."/>
        </authorList>
    </citation>
    <scope>NUCLEOTIDE SEQUENCE [LARGE SCALE GENOMIC DNA]</scope>
    <source>
        <tissue evidence="2">Muscle</tissue>
    </source>
</reference>